<dbReference type="PANTHER" id="PTHR13966">
    <property type="entry name" value="ENDONUCLEASE RELATED"/>
    <property type="match status" value="1"/>
</dbReference>
<dbReference type="Gene3D" id="2.40.10.10">
    <property type="entry name" value="Trypsin-like serine proteases"/>
    <property type="match status" value="1"/>
</dbReference>
<feature type="region of interest" description="Disordered" evidence="3">
    <location>
        <begin position="689"/>
        <end position="708"/>
    </location>
</feature>
<dbReference type="SUPFAM" id="SSF54060">
    <property type="entry name" value="His-Me finger endonucleases"/>
    <property type="match status" value="1"/>
</dbReference>
<feature type="domain" description="DNA/RNA non-specific endonuclease/pyrophosphatase/phosphodiesterase" evidence="5">
    <location>
        <begin position="816"/>
        <end position="1028"/>
    </location>
</feature>
<dbReference type="Pfam" id="PF01223">
    <property type="entry name" value="Endonuclease_NS"/>
    <property type="match status" value="1"/>
</dbReference>
<name>A0A1T4XZI2_9BACT</name>
<dbReference type="OrthoDB" id="9770276at2"/>
<proteinExistence type="predicted"/>
<dbReference type="GO" id="GO:0016787">
    <property type="term" value="F:hydrolase activity"/>
    <property type="evidence" value="ECO:0007669"/>
    <property type="project" value="InterPro"/>
</dbReference>
<dbReference type="Proteomes" id="UP000190774">
    <property type="component" value="Unassembled WGS sequence"/>
</dbReference>
<dbReference type="Gene3D" id="2.40.10.120">
    <property type="match status" value="1"/>
</dbReference>
<evidence type="ECO:0000259" key="4">
    <source>
        <dbReference type="SMART" id="SM00477"/>
    </source>
</evidence>
<dbReference type="RefSeq" id="WP_078813400.1">
    <property type="nucleotide sequence ID" value="NZ_FUYE01000006.1"/>
</dbReference>
<organism evidence="6 7">
    <name type="scientific">Prosthecobacter debontii</name>
    <dbReference type="NCBI Taxonomy" id="48467"/>
    <lineage>
        <taxon>Bacteria</taxon>
        <taxon>Pseudomonadati</taxon>
        <taxon>Verrucomicrobiota</taxon>
        <taxon>Verrucomicrobiia</taxon>
        <taxon>Verrucomicrobiales</taxon>
        <taxon>Verrucomicrobiaceae</taxon>
        <taxon>Prosthecobacter</taxon>
    </lineage>
</organism>
<evidence type="ECO:0000313" key="6">
    <source>
        <dbReference type="EMBL" id="SKA94628.1"/>
    </source>
</evidence>
<feature type="domain" description="ENPP1-3/EXOG-like endonuclease/phosphodiesterase" evidence="4">
    <location>
        <begin position="817"/>
        <end position="1030"/>
    </location>
</feature>
<dbReference type="InterPro" id="IPR043504">
    <property type="entry name" value="Peptidase_S1_PA_chymotrypsin"/>
</dbReference>
<keyword evidence="2" id="KW-0479">Metal-binding</keyword>
<dbReference type="SMART" id="SM00477">
    <property type="entry name" value="NUC"/>
    <property type="match status" value="1"/>
</dbReference>
<dbReference type="Pfam" id="PF13365">
    <property type="entry name" value="Trypsin_2"/>
    <property type="match status" value="2"/>
</dbReference>
<sequence>MALPTYPANTVWYLEARPMNVGWAPENPSSMGSAVAVELEHLNEQGRPLRPARVRKYLLTCAHVCRQPTHDGVLGWGPLLGELLCFPPGSKYQRTTPNGRNSGQLPGPEVMLAKVVAQCPSGASMGSVDLSLREAKYDWVLLDVQDPDFQKVPVVRRWAATLIGKRLDIIGYPGGAGIVVPKGRGEYWETGDAVESYLAEDFAQKRTPDEGMLKPEGKDETRPGMSGGGVFTSTGELAGIHCSSTDQTLSRGAVSAEFIQQWLKDQQIRPGRVPLWERVWEMDFLPSFTLPRVPRGAWFMGVAGLLSVALLIERYALPPKTYDLAMQVAAKRDVDDIKKLLPGLLVSFEPDPPRPELVVTPGTTDHTGKASIRVSVPRGASTDSLRGYLVCKNAPGPMNDHAPLILEPYGSATQGIHSYKSSDELDLAQMVPTQIKLPTVVATGLRAWSKERFGNLMGTPPEDLLKQAQATGEDLTLPSSASSFSDRLDASKLLMAKQGVGEEEFVRVAKDWVKALLTQRPVLRVQSQVPYYNRDQADKNKRSVASVGVIYGAPDASGLRPLGSAFVVGRDVILTAQSVMTIPSESGFEIAFTDQAEPPARARLKLGAVLWQDRQREVCLVEVEGTLPPPLPLASKLPKLPVGRSIYVAGYPFRDSRLPDEVSDLFRSSYGARCVIPGELIEPPLRQATEAQDSRADSHLHYDATTSGGTGGSPVIDLLTQAVFAIHSQGIWDGDHKNNHGPSLATLAQDQSFNQLILQHGGRFVTVGDAVLAETADSGPVEAAAVQLTVPYDADFLGVNIPLPTHADGPSEAPLDYVYYSLVMAPERRMARYAVCNVDRHRMLSLARTGDRWYRDSRLPLDQQMEAAFFVGNEWDRGHLCRASSLRWGEVATARSAYQSAFFLTNATPQHAYFNQGTWLRLERSIYDELHPDSARITVFSGPVFRDSDIEYRGYRIPRSYWMVALYQNESDPAHPHVEACLAHQYTLQPDGGYTPLARSMTGEFKVYATSVQAIEQETGLTFTLPTNSGQ</sequence>
<dbReference type="InterPro" id="IPR044925">
    <property type="entry name" value="His-Me_finger_sf"/>
</dbReference>
<evidence type="ECO:0000256" key="1">
    <source>
        <dbReference type="PIRSR" id="PIRSR640255-1"/>
    </source>
</evidence>
<keyword evidence="6" id="KW-0540">Nuclease</keyword>
<dbReference type="InterPro" id="IPR001604">
    <property type="entry name" value="Endo_G_ENPP1-like_dom"/>
</dbReference>
<dbReference type="InterPro" id="IPR020821">
    <property type="entry name" value="ENPP1-3/EXOG-like_nuc-like"/>
</dbReference>
<accession>A0A1T4XZI2</accession>
<dbReference type="InterPro" id="IPR009003">
    <property type="entry name" value="Peptidase_S1_PA"/>
</dbReference>
<protein>
    <submittedName>
        <fullName evidence="6">DNA/RNA endonuclease G, NUC1</fullName>
    </submittedName>
</protein>
<reference evidence="7" key="1">
    <citation type="submission" date="2017-02" db="EMBL/GenBank/DDBJ databases">
        <authorList>
            <person name="Varghese N."/>
            <person name="Submissions S."/>
        </authorList>
    </citation>
    <scope>NUCLEOTIDE SEQUENCE [LARGE SCALE GENOMIC DNA]</scope>
    <source>
        <strain evidence="7">ATCC 700200</strain>
    </source>
</reference>
<evidence type="ECO:0000256" key="2">
    <source>
        <dbReference type="PIRSR" id="PIRSR640255-2"/>
    </source>
</evidence>
<keyword evidence="7" id="KW-1185">Reference proteome</keyword>
<feature type="active site" description="Proton acceptor" evidence="1">
    <location>
        <position position="879"/>
    </location>
</feature>
<dbReference type="Gene3D" id="3.40.570.10">
    <property type="entry name" value="Extracellular Endonuclease, subunit A"/>
    <property type="match status" value="1"/>
</dbReference>
<dbReference type="InterPro" id="IPR044929">
    <property type="entry name" value="DNA/RNA_non-sp_Endonuclease_sf"/>
</dbReference>
<feature type="compositionally biased region" description="Basic and acidic residues" evidence="3">
    <location>
        <begin position="208"/>
        <end position="222"/>
    </location>
</feature>
<feature type="region of interest" description="Disordered" evidence="3">
    <location>
        <begin position="208"/>
        <end position="228"/>
    </location>
</feature>
<dbReference type="SMART" id="SM00892">
    <property type="entry name" value="Endonuclease_NS"/>
    <property type="match status" value="1"/>
</dbReference>
<keyword evidence="6" id="KW-0255">Endonuclease</keyword>
<gene>
    <name evidence="6" type="ORF">SAMN02745166_02191</name>
</gene>
<dbReference type="GO" id="GO:0046872">
    <property type="term" value="F:metal ion binding"/>
    <property type="evidence" value="ECO:0007669"/>
    <property type="project" value="UniProtKB-KW"/>
</dbReference>
<dbReference type="EMBL" id="FUYE01000006">
    <property type="protein sequence ID" value="SKA94628.1"/>
    <property type="molecule type" value="Genomic_DNA"/>
</dbReference>
<dbReference type="GO" id="GO:0003676">
    <property type="term" value="F:nucleic acid binding"/>
    <property type="evidence" value="ECO:0007669"/>
    <property type="project" value="InterPro"/>
</dbReference>
<feature type="binding site" evidence="2">
    <location>
        <position position="915"/>
    </location>
    <ligand>
        <name>Mg(2+)</name>
        <dbReference type="ChEBI" id="CHEBI:18420"/>
        <note>catalytic</note>
    </ligand>
</feature>
<keyword evidence="6" id="KW-0378">Hydrolase</keyword>
<feature type="compositionally biased region" description="Basic and acidic residues" evidence="3">
    <location>
        <begin position="692"/>
        <end position="702"/>
    </location>
</feature>
<dbReference type="SUPFAM" id="SSF50494">
    <property type="entry name" value="Trypsin-like serine proteases"/>
    <property type="match status" value="2"/>
</dbReference>
<dbReference type="InterPro" id="IPR040255">
    <property type="entry name" value="Non-specific_endonuclease"/>
</dbReference>
<evidence type="ECO:0000256" key="3">
    <source>
        <dbReference type="SAM" id="MobiDB-lite"/>
    </source>
</evidence>
<evidence type="ECO:0000313" key="7">
    <source>
        <dbReference type="Proteomes" id="UP000190774"/>
    </source>
</evidence>
<dbReference type="AlphaFoldDB" id="A0A1T4XZI2"/>
<dbReference type="STRING" id="48467.SAMN02745166_02191"/>
<evidence type="ECO:0000259" key="5">
    <source>
        <dbReference type="SMART" id="SM00892"/>
    </source>
</evidence>
<dbReference type="GO" id="GO:0004519">
    <property type="term" value="F:endonuclease activity"/>
    <property type="evidence" value="ECO:0007669"/>
    <property type="project" value="UniProtKB-KW"/>
</dbReference>
<dbReference type="PANTHER" id="PTHR13966:SF5">
    <property type="entry name" value="ENDONUCLEASE G, MITOCHONDRIAL"/>
    <property type="match status" value="1"/>
</dbReference>